<dbReference type="RefSeq" id="WP_220248318.1">
    <property type="nucleotide sequence ID" value="NZ_JAICCF010000001.1"/>
</dbReference>
<comment type="caution">
    <text evidence="1">The sequence shown here is derived from an EMBL/GenBank/DDBJ whole genome shotgun (WGS) entry which is preliminary data.</text>
</comment>
<accession>A0ABS7G716</accession>
<keyword evidence="2" id="KW-1185">Reference proteome</keyword>
<dbReference type="EMBL" id="JAICCF010000001">
    <property type="protein sequence ID" value="MBW8683085.1"/>
    <property type="molecule type" value="Genomic_DNA"/>
</dbReference>
<gene>
    <name evidence="1" type="ORF">K1Y79_01950</name>
</gene>
<evidence type="ECO:0000313" key="1">
    <source>
        <dbReference type="EMBL" id="MBW8683085.1"/>
    </source>
</evidence>
<dbReference type="Proteomes" id="UP000812961">
    <property type="component" value="Unassembled WGS sequence"/>
</dbReference>
<reference evidence="1 2" key="1">
    <citation type="submission" date="2021-08" db="EMBL/GenBank/DDBJ databases">
        <title>The genome sequence of Chitinophaga sp. B61.</title>
        <authorList>
            <person name="Zhang X."/>
        </authorList>
    </citation>
    <scope>NUCLEOTIDE SEQUENCE [LARGE SCALE GENOMIC DNA]</scope>
    <source>
        <strain evidence="1 2">B61</strain>
    </source>
</reference>
<evidence type="ECO:0000313" key="2">
    <source>
        <dbReference type="Proteomes" id="UP000812961"/>
    </source>
</evidence>
<protein>
    <submittedName>
        <fullName evidence="1">Uncharacterized protein</fullName>
    </submittedName>
</protein>
<sequence>MSELSSLFVKLKMKQDSLKRFFEARPAAPIPDEDWAAWWNSRDMYSKSTLQDIPMSSAASNGEVFESCLQAPETFSLIKTEEDIYIFTSLMFSENYYEILPMLAVLKSVAQYMEPGEEGVAFIYDYFWGGAAVMAHLELSAGKAVLKHTKDTSEMDEVLVNEANAALQEAMDALSGKETD</sequence>
<proteinExistence type="predicted"/>
<organism evidence="1 2">
    <name type="scientific">Chitinophaga rhizophila</name>
    <dbReference type="NCBI Taxonomy" id="2866212"/>
    <lineage>
        <taxon>Bacteria</taxon>
        <taxon>Pseudomonadati</taxon>
        <taxon>Bacteroidota</taxon>
        <taxon>Chitinophagia</taxon>
        <taxon>Chitinophagales</taxon>
        <taxon>Chitinophagaceae</taxon>
        <taxon>Chitinophaga</taxon>
    </lineage>
</organism>
<name>A0ABS7G716_9BACT</name>